<dbReference type="SMART" id="SM00282">
    <property type="entry name" value="LamG"/>
    <property type="match status" value="5"/>
</dbReference>
<reference evidence="9" key="1">
    <citation type="submission" date="2022-11" db="EMBL/GenBank/DDBJ databases">
        <title>Centuries of genome instability and evolution in soft-shell clam transmissible cancer (bioRxiv).</title>
        <authorList>
            <person name="Hart S.F.M."/>
            <person name="Yonemitsu M.A."/>
            <person name="Giersch R.M."/>
            <person name="Beal B.F."/>
            <person name="Arriagada G."/>
            <person name="Davis B.W."/>
            <person name="Ostrander E.A."/>
            <person name="Goff S.P."/>
            <person name="Metzger M.J."/>
        </authorList>
    </citation>
    <scope>NUCLEOTIDE SEQUENCE</scope>
    <source>
        <strain evidence="9">MELC-2E11</strain>
        <tissue evidence="9">Siphon/mantle</tissue>
    </source>
</reference>
<feature type="compositionally biased region" description="Low complexity" evidence="6">
    <location>
        <begin position="1219"/>
        <end position="1231"/>
    </location>
</feature>
<dbReference type="SUPFAM" id="SSF50998">
    <property type="entry name" value="Quinoprotein alcohol dehydrogenase-like"/>
    <property type="match status" value="1"/>
</dbReference>
<dbReference type="CDD" id="cd00054">
    <property type="entry name" value="EGF_CA"/>
    <property type="match status" value="1"/>
</dbReference>
<feature type="region of interest" description="Disordered" evidence="6">
    <location>
        <begin position="1375"/>
        <end position="1399"/>
    </location>
</feature>
<keyword evidence="3 4" id="KW-1015">Disulfide bond</keyword>
<dbReference type="InterPro" id="IPR013320">
    <property type="entry name" value="ConA-like_dom_sf"/>
</dbReference>
<dbReference type="PROSITE" id="PS50294">
    <property type="entry name" value="WD_REPEATS_REGION"/>
    <property type="match status" value="2"/>
</dbReference>
<evidence type="ECO:0000256" key="3">
    <source>
        <dbReference type="ARBA" id="ARBA00023157"/>
    </source>
</evidence>
<dbReference type="Pfam" id="PF00400">
    <property type="entry name" value="WD40"/>
    <property type="match status" value="2"/>
</dbReference>
<dbReference type="SMART" id="SM00320">
    <property type="entry name" value="WD40"/>
    <property type="match status" value="2"/>
</dbReference>
<dbReference type="Gene3D" id="2.60.120.200">
    <property type="match status" value="5"/>
</dbReference>
<evidence type="ECO:0000256" key="4">
    <source>
        <dbReference type="PROSITE-ProRule" id="PRU00076"/>
    </source>
</evidence>
<feature type="compositionally biased region" description="Polar residues" evidence="6">
    <location>
        <begin position="1416"/>
        <end position="1427"/>
    </location>
</feature>
<accession>A0ABY7EPG4</accession>
<feature type="domain" description="Laminin G" evidence="7">
    <location>
        <begin position="594"/>
        <end position="764"/>
    </location>
</feature>
<evidence type="ECO:0000259" key="7">
    <source>
        <dbReference type="PROSITE" id="PS50025"/>
    </source>
</evidence>
<feature type="region of interest" description="Disordered" evidence="6">
    <location>
        <begin position="1199"/>
        <end position="1280"/>
    </location>
</feature>
<dbReference type="InterPro" id="IPR011047">
    <property type="entry name" value="Quinoprotein_ADH-like_sf"/>
</dbReference>
<dbReference type="PROSITE" id="PS50082">
    <property type="entry name" value="WD_REPEATS_2"/>
    <property type="match status" value="2"/>
</dbReference>
<dbReference type="PROSITE" id="PS50025">
    <property type="entry name" value="LAM_G_DOMAIN"/>
    <property type="match status" value="5"/>
</dbReference>
<dbReference type="PANTHER" id="PTHR15036:SF49">
    <property type="entry name" value="AXOTACTIN"/>
    <property type="match status" value="1"/>
</dbReference>
<feature type="repeat" description="WD" evidence="5">
    <location>
        <begin position="1792"/>
        <end position="1833"/>
    </location>
</feature>
<feature type="compositionally biased region" description="Polar residues" evidence="6">
    <location>
        <begin position="1441"/>
        <end position="1464"/>
    </location>
</feature>
<protein>
    <submittedName>
        <fullName evidence="9">NRX1A-like protein</fullName>
    </submittedName>
</protein>
<evidence type="ECO:0000256" key="6">
    <source>
        <dbReference type="SAM" id="MobiDB-lite"/>
    </source>
</evidence>
<keyword evidence="4" id="KW-0245">EGF-like domain</keyword>
<dbReference type="InterPro" id="IPR001791">
    <property type="entry name" value="Laminin_G"/>
</dbReference>
<sequence length="1873" mass="201666">FLNSGAVTVAPTNGQDSLGSRLVKTTSKIIRFFGDSFIKYSFDGLPSEVFEEMDTESVRVQHPDSRVVNDFRWHTVRVEKNGREMKIFLDEQLAQTVTAPRDIQFIPRGADVYLGGTASPWNDTRGLVNTKFDGALVDVESKKSRGPNKEIIISFLQQVGQATGNITIIDTDDWNSGRWTWGTTPAPPTIAPRRPTPVTFKTGNSMFFLSDALDMRSGGTVSYRFRTLEPSGLLSIARGSGVQFFAMEVYDGILYFVYDFGSLTARNMFTDRRVDDGEWHEVTMRVDAGSRRMTLTLDGRPFTVPLSNDQLRSLYFFKMYFGGYDNYLNAPWPLYARKGYKGCLESLRINDIGYDLHLFIRNQRLSGVETGCASMLRQCQALPCDAGFCRDRMSGYVCDCANTPYTGRNCNENAAIARWDGSFSTAFNFVNRDVTHTNDLSVRFNTPLKDTLLFRTEADSKGDYIQAELDDGRLKITFRVDGQTKTFVTGSNLNDYNWHTMYIRRRADDVQVWVDDEPRTVGVIGGENYNLYIDRIKFGSIGETGELRGGNYIGYMQNFVYDGQELFGQLKGQSSSVKWIFDLPFESLPLLTYKPITVTSDGAFFQLPSMTVGRTLKIMFKFKTRESNGLILYNSGIGSDVIAIELSDGQIRLAYNLGAGIMHTVVPTRKLNDNAWHDVQVALNDRGQFTVRVDGETVQVSNSDRNTLSLSGMLYIGGMPTAMFSRPEVTALLDSRKGFHLTVQCQPNACGPGVCVPRVNDFWCDCNMTGLVGIPCITNPNGYYFGKNGGRGIVVYEYPLEKQVNSNSDMLAFGFKTLEKDGVLYRIESSLDNNEYIEIRLENGHVIAESNTGSGLVRLVENSRVFNDGQYHVVRYIRTGSNSTLQVDQLPTQLAVNTGVVSLFNSVYRVMLGGRIDSKGAINQNFYGIIGGAYYNGHRWLDLLLSNTALHGKLVNIRGDVVLTKTYLLVAGGGKTTPAPPDLIINPTEQIPVNVGGGGVIGPGVGGGGGGGSVGVPSFGGAGPYLSPLGSGINVGASPNAGRVVSALAGGPIMPGARAGAVVGTVLGTMAFLTSLMWALYKLKPGVPTCLSPGAGAAGSGAGMSISSPRPASNLGAVQAASAGAGGAGGGAGGAGAGATKMTVVNGSAAGGGGGAGGGNSTYTSYFQSSSTAVSGGGAGGGGAGGADVIDSSTLRATGTFSNRGTAIGSPTADRRMGSSSYSSNANYQSNTMQSYGSGGGTMDRGYTGQYLSQSAGGGDGIPDYDMPVGGTMQSGQSYSSSTLNTNYNYQVTSSANSRRNVKVVSSAPQNYTSVLNVIMTSGRHGNIEAPRCDLYTAAFAPGRNQGFVDRAEDMVVEQTPPILIVRPMVGSVTNAGSESSSGVTLHTSGDPHASYSNRGYQTMPGRGELIGIGENRNTSNRKSSLQVPAAGSSKAGYQRLENSSSETNVNTFKSETSRTATTTHIDHSRDDLFESTTTIISNVRSDSMDTGLFDGSSNSQSEGLMLDLSFDDIMKDVQSGHFGGGREETSIDNLYAKTGELQNIMKGDTIGSTNLHLVCGDRLLVGAVHADMEINEYSSRKGVFNHTLQIWDFQTGRPLAMAVGEYCSALCPMSDSDKVLFGRTDKFGDATSIIAWDLMGNQMIKEMRYDAPVGNNDYISFLTKSKNDRYIIAGFTNSFDNNAEFMTFDMTLTSYNVNEPAMLKLDANPEVTAILPKDEAVTGLRNGDLVVWSLRTAQPSRQLLGSGGAHAHTREVKSVTLSDDGRYLVSGSADGTLKVWDMNTERPIHTLQGHTDEVWCTAISSDNEIAVSGSADGTIRLWRVKNGTEMCVFNCGVDIFDVTMSRDKGTIVALGDKYGARKLIMLQVSVNY</sequence>
<keyword evidence="1 5" id="KW-0853">WD repeat</keyword>
<dbReference type="InterPro" id="IPR015943">
    <property type="entry name" value="WD40/YVTN_repeat-like_dom_sf"/>
</dbReference>
<dbReference type="InterPro" id="IPR001680">
    <property type="entry name" value="WD40_rpt"/>
</dbReference>
<dbReference type="Gene3D" id="2.130.10.10">
    <property type="entry name" value="YVTN repeat-like/Quinoprotein amine dehydrogenase"/>
    <property type="match status" value="1"/>
</dbReference>
<feature type="domain" description="Laminin G" evidence="7">
    <location>
        <begin position="783"/>
        <end position="961"/>
    </location>
</feature>
<dbReference type="InterPro" id="IPR050372">
    <property type="entry name" value="Neurexin-related_CASP"/>
</dbReference>
<dbReference type="EMBL" id="CP111018">
    <property type="protein sequence ID" value="WAR10839.1"/>
    <property type="molecule type" value="Genomic_DNA"/>
</dbReference>
<evidence type="ECO:0000313" key="9">
    <source>
        <dbReference type="EMBL" id="WAR10839.1"/>
    </source>
</evidence>
<name>A0ABY7EPG4_MYAAR</name>
<feature type="compositionally biased region" description="Polar residues" evidence="6">
    <location>
        <begin position="1375"/>
        <end position="1388"/>
    </location>
</feature>
<evidence type="ECO:0000256" key="1">
    <source>
        <dbReference type="ARBA" id="ARBA00022574"/>
    </source>
</evidence>
<dbReference type="PROSITE" id="PS00010">
    <property type="entry name" value="ASX_HYDROXYL"/>
    <property type="match status" value="1"/>
</dbReference>
<feature type="repeat" description="WD" evidence="5">
    <location>
        <begin position="1750"/>
        <end position="1791"/>
    </location>
</feature>
<evidence type="ECO:0000313" key="10">
    <source>
        <dbReference type="Proteomes" id="UP001164746"/>
    </source>
</evidence>
<comment type="caution">
    <text evidence="4">Lacks conserved residue(s) required for the propagation of feature annotation.</text>
</comment>
<feature type="domain" description="EGF-like" evidence="8">
    <location>
        <begin position="375"/>
        <end position="411"/>
    </location>
</feature>
<evidence type="ECO:0000256" key="2">
    <source>
        <dbReference type="ARBA" id="ARBA00022737"/>
    </source>
</evidence>
<evidence type="ECO:0000259" key="8">
    <source>
        <dbReference type="PROSITE" id="PS50026"/>
    </source>
</evidence>
<keyword evidence="10" id="KW-1185">Reference proteome</keyword>
<organism evidence="9 10">
    <name type="scientific">Mya arenaria</name>
    <name type="common">Soft-shell clam</name>
    <dbReference type="NCBI Taxonomy" id="6604"/>
    <lineage>
        <taxon>Eukaryota</taxon>
        <taxon>Metazoa</taxon>
        <taxon>Spiralia</taxon>
        <taxon>Lophotrochozoa</taxon>
        <taxon>Mollusca</taxon>
        <taxon>Bivalvia</taxon>
        <taxon>Autobranchia</taxon>
        <taxon>Heteroconchia</taxon>
        <taxon>Euheterodonta</taxon>
        <taxon>Imparidentia</taxon>
        <taxon>Neoheterodontei</taxon>
        <taxon>Myida</taxon>
        <taxon>Myoidea</taxon>
        <taxon>Myidae</taxon>
        <taxon>Mya</taxon>
    </lineage>
</organism>
<dbReference type="InterPro" id="IPR000152">
    <property type="entry name" value="EGF-type_Asp/Asn_hydroxyl_site"/>
</dbReference>
<feature type="domain" description="Laminin G" evidence="7">
    <location>
        <begin position="196"/>
        <end position="372"/>
    </location>
</feature>
<dbReference type="PROSITE" id="PS50026">
    <property type="entry name" value="EGF_3"/>
    <property type="match status" value="1"/>
</dbReference>
<feature type="region of interest" description="Disordered" evidence="6">
    <location>
        <begin position="1413"/>
        <end position="1464"/>
    </location>
</feature>
<dbReference type="InterPro" id="IPR019775">
    <property type="entry name" value="WD40_repeat_CS"/>
</dbReference>
<dbReference type="InterPro" id="IPR000742">
    <property type="entry name" value="EGF"/>
</dbReference>
<dbReference type="PROSITE" id="PS00678">
    <property type="entry name" value="WD_REPEATS_1"/>
    <property type="match status" value="1"/>
</dbReference>
<feature type="non-terminal residue" evidence="9">
    <location>
        <position position="1873"/>
    </location>
</feature>
<dbReference type="SUPFAM" id="SSF49899">
    <property type="entry name" value="Concanavalin A-like lectins/glucanases"/>
    <property type="match status" value="5"/>
</dbReference>
<dbReference type="Gene3D" id="2.10.25.10">
    <property type="entry name" value="Laminin"/>
    <property type="match status" value="1"/>
</dbReference>
<dbReference type="PANTHER" id="PTHR15036">
    <property type="entry name" value="PIKACHURIN-LIKE PROTEIN"/>
    <property type="match status" value="1"/>
</dbReference>
<dbReference type="Pfam" id="PF02210">
    <property type="entry name" value="Laminin_G_2"/>
    <property type="match status" value="5"/>
</dbReference>
<gene>
    <name evidence="9" type="ORF">MAR_035915</name>
</gene>
<dbReference type="Proteomes" id="UP001164746">
    <property type="component" value="Chromosome 7"/>
</dbReference>
<feature type="disulfide bond" evidence="4">
    <location>
        <begin position="379"/>
        <end position="389"/>
    </location>
</feature>
<evidence type="ECO:0000256" key="5">
    <source>
        <dbReference type="PROSITE-ProRule" id="PRU00221"/>
    </source>
</evidence>
<keyword evidence="2" id="KW-0677">Repeat</keyword>
<feature type="domain" description="Laminin G" evidence="7">
    <location>
        <begin position="414"/>
        <end position="587"/>
    </location>
</feature>
<dbReference type="CDD" id="cd00110">
    <property type="entry name" value="LamG"/>
    <property type="match status" value="5"/>
</dbReference>
<feature type="domain" description="Laminin G" evidence="7">
    <location>
        <begin position="1"/>
        <end position="167"/>
    </location>
</feature>
<proteinExistence type="predicted"/>